<evidence type="ECO:0000313" key="2">
    <source>
        <dbReference type="EMBL" id="KAJ4974382.1"/>
    </source>
</evidence>
<evidence type="ECO:0000259" key="1">
    <source>
        <dbReference type="Pfam" id="PF14111"/>
    </source>
</evidence>
<dbReference type="AlphaFoldDB" id="A0A9Q0QWI3"/>
<accession>A0A9Q0QWI3</accession>
<organism evidence="2 3">
    <name type="scientific">Protea cynaroides</name>
    <dbReference type="NCBI Taxonomy" id="273540"/>
    <lineage>
        <taxon>Eukaryota</taxon>
        <taxon>Viridiplantae</taxon>
        <taxon>Streptophyta</taxon>
        <taxon>Embryophyta</taxon>
        <taxon>Tracheophyta</taxon>
        <taxon>Spermatophyta</taxon>
        <taxon>Magnoliopsida</taxon>
        <taxon>Proteales</taxon>
        <taxon>Proteaceae</taxon>
        <taxon>Protea</taxon>
    </lineage>
</organism>
<dbReference type="EMBL" id="JAMYWD010000004">
    <property type="protein sequence ID" value="KAJ4974382.1"/>
    <property type="molecule type" value="Genomic_DNA"/>
</dbReference>
<proteinExistence type="predicted"/>
<comment type="caution">
    <text evidence="2">The sequence shown here is derived from an EMBL/GenBank/DDBJ whole genome shotgun (WGS) entry which is preliminary data.</text>
</comment>
<gene>
    <name evidence="2" type="ORF">NE237_007556</name>
</gene>
<protein>
    <recommendedName>
        <fullName evidence="1">DUF4283 domain-containing protein</fullName>
    </recommendedName>
</protein>
<keyword evidence="3" id="KW-1185">Reference proteome</keyword>
<name>A0A9Q0QWI3_9MAGN</name>
<evidence type="ECO:0000313" key="3">
    <source>
        <dbReference type="Proteomes" id="UP001141806"/>
    </source>
</evidence>
<dbReference type="Pfam" id="PF14111">
    <property type="entry name" value="DUF4283"/>
    <property type="match status" value="1"/>
</dbReference>
<reference evidence="2" key="1">
    <citation type="journal article" date="2023" name="Plant J.">
        <title>The genome of the king protea, Protea cynaroides.</title>
        <authorList>
            <person name="Chang J."/>
            <person name="Duong T.A."/>
            <person name="Schoeman C."/>
            <person name="Ma X."/>
            <person name="Roodt D."/>
            <person name="Barker N."/>
            <person name="Li Z."/>
            <person name="Van de Peer Y."/>
            <person name="Mizrachi E."/>
        </authorList>
    </citation>
    <scope>NUCLEOTIDE SEQUENCE</scope>
    <source>
        <tissue evidence="2">Young leaves</tissue>
    </source>
</reference>
<dbReference type="InterPro" id="IPR025558">
    <property type="entry name" value="DUF4283"/>
</dbReference>
<sequence>MGICTKEAIEREVEDLKNTAVGFFLGQRPRFSLIKSSLTKQWKGRMVGSVIVFLFAYGGFEFDFSDPSDRDRIVQMGKFFIGGRTIFIRKWVRTIHEGTMGLKNMAQ</sequence>
<feature type="domain" description="DUF4283" evidence="1">
    <location>
        <begin position="14"/>
        <end position="94"/>
    </location>
</feature>
<dbReference type="OrthoDB" id="1939300at2759"/>
<dbReference type="Proteomes" id="UP001141806">
    <property type="component" value="Unassembled WGS sequence"/>
</dbReference>